<accession>A0A3A1QZM1</accession>
<evidence type="ECO:0000256" key="1">
    <source>
        <dbReference type="SAM" id="MobiDB-lite"/>
    </source>
</evidence>
<evidence type="ECO:0000313" key="3">
    <source>
        <dbReference type="Proteomes" id="UP000265801"/>
    </source>
</evidence>
<organism evidence="2 3">
    <name type="scientific">Bacillus salacetis</name>
    <dbReference type="NCBI Taxonomy" id="2315464"/>
    <lineage>
        <taxon>Bacteria</taxon>
        <taxon>Bacillati</taxon>
        <taxon>Bacillota</taxon>
        <taxon>Bacilli</taxon>
        <taxon>Bacillales</taxon>
        <taxon>Bacillaceae</taxon>
        <taxon>Bacillus</taxon>
    </lineage>
</organism>
<dbReference type="Proteomes" id="UP000265801">
    <property type="component" value="Unassembled WGS sequence"/>
</dbReference>
<feature type="non-terminal residue" evidence="2">
    <location>
        <position position="1"/>
    </location>
</feature>
<dbReference type="EMBL" id="QXIR01000010">
    <property type="protein sequence ID" value="RIW34749.1"/>
    <property type="molecule type" value="Genomic_DNA"/>
</dbReference>
<dbReference type="RefSeq" id="WP_205685452.1">
    <property type="nucleotide sequence ID" value="NZ_QXIR01000010.1"/>
</dbReference>
<gene>
    <name evidence="2" type="ORF">D3H55_09570</name>
</gene>
<name>A0A3A1QZM1_9BACI</name>
<comment type="caution">
    <text evidence="2">The sequence shown here is derived from an EMBL/GenBank/DDBJ whole genome shotgun (WGS) entry which is preliminary data.</text>
</comment>
<keyword evidence="3" id="KW-1185">Reference proteome</keyword>
<sequence>ESESQANSDRNQTKSKKESESRANSDRNQTKTKKESESRSNSDRNQTKMTKKSESRFRSKTKIQTPRNAVQIRPPPPLLIPYLECIVS</sequence>
<evidence type="ECO:0000313" key="2">
    <source>
        <dbReference type="EMBL" id="RIW34749.1"/>
    </source>
</evidence>
<protein>
    <submittedName>
        <fullName evidence="2">Uncharacterized protein</fullName>
    </submittedName>
</protein>
<feature type="compositionally biased region" description="Polar residues" evidence="1">
    <location>
        <begin position="1"/>
        <end position="10"/>
    </location>
</feature>
<feature type="region of interest" description="Disordered" evidence="1">
    <location>
        <begin position="1"/>
        <end position="76"/>
    </location>
</feature>
<proteinExistence type="predicted"/>
<reference evidence="2 3" key="1">
    <citation type="submission" date="2018-09" db="EMBL/GenBank/DDBJ databases">
        <title>Bacillus saliacetes sp. nov., isolated from Thai shrimp paste (Ka-pi).</title>
        <authorList>
            <person name="Daroonpunt R."/>
            <person name="Tanasupawat S."/>
            <person name="Yiamsombut S."/>
        </authorList>
    </citation>
    <scope>NUCLEOTIDE SEQUENCE [LARGE SCALE GENOMIC DNA]</scope>
    <source>
        <strain evidence="2 3">SKP7-4</strain>
    </source>
</reference>
<dbReference type="AlphaFoldDB" id="A0A3A1QZM1"/>
<feature type="compositionally biased region" description="Basic and acidic residues" evidence="1">
    <location>
        <begin position="11"/>
        <end position="57"/>
    </location>
</feature>